<dbReference type="SMART" id="SM00062">
    <property type="entry name" value="PBPb"/>
    <property type="match status" value="1"/>
</dbReference>
<dbReference type="InterPro" id="IPR001638">
    <property type="entry name" value="Solute-binding_3/MltF_N"/>
</dbReference>
<proteinExistence type="predicted"/>
<keyword evidence="1 2" id="KW-0732">Signal</keyword>
<dbReference type="Pfam" id="PF00497">
    <property type="entry name" value="SBP_bac_3"/>
    <property type="match status" value="1"/>
</dbReference>
<dbReference type="PANTHER" id="PTHR35936">
    <property type="entry name" value="MEMBRANE-BOUND LYTIC MUREIN TRANSGLYCOSYLASE F"/>
    <property type="match status" value="1"/>
</dbReference>
<organism evidence="5 6">
    <name type="scientific">Aerococcus urinae</name>
    <dbReference type="NCBI Taxonomy" id="1376"/>
    <lineage>
        <taxon>Bacteria</taxon>
        <taxon>Bacillati</taxon>
        <taxon>Bacillota</taxon>
        <taxon>Bacilli</taxon>
        <taxon>Lactobacillales</taxon>
        <taxon>Aerococcaceae</taxon>
        <taxon>Aerococcus</taxon>
    </lineage>
</organism>
<sequence>MKTLKTLIIVLAGLFLAACGNSQGGSESGAQTVTVAVENASKPLSFTDEKGNLTGYEVELIQALDEAMPEYDINIESVDSEAAQVGLETGQYDFIGGGLYKNPEREAMYLFPEKHTGASVIEIYKRADDNSIQSLDDLTDKKVHPVTPNGGIFNLLTAYNEAHPDNQIDIQLGESGSFAERFQAVDKGDSDAVVMPSNLGADQIIEELGLNVNTADQPVQVKATYFMIAPDREDLKEALDKAIQQLADEGKLQELSEKWYGKNIFDYEISEEK</sequence>
<dbReference type="EMBL" id="JAOTML010000009">
    <property type="protein sequence ID" value="MCY3053853.1"/>
    <property type="molecule type" value="Genomic_DNA"/>
</dbReference>
<dbReference type="Proteomes" id="UP000594771">
    <property type="component" value="Chromosome"/>
</dbReference>
<evidence type="ECO:0000313" key="6">
    <source>
        <dbReference type="Proteomes" id="UP000594771"/>
    </source>
</evidence>
<accession>A0A0X8FF47</accession>
<evidence type="ECO:0000256" key="2">
    <source>
        <dbReference type="SAM" id="SignalP"/>
    </source>
</evidence>
<keyword evidence="7" id="KW-1185">Reference proteome</keyword>
<dbReference type="Gene3D" id="3.40.190.10">
    <property type="entry name" value="Periplasmic binding protein-like II"/>
    <property type="match status" value="2"/>
</dbReference>
<dbReference type="OrthoDB" id="9805999at2"/>
<feature type="domain" description="Solute-binding protein family 3/N-terminal" evidence="3">
    <location>
        <begin position="32"/>
        <end position="263"/>
    </location>
</feature>
<evidence type="ECO:0000256" key="1">
    <source>
        <dbReference type="ARBA" id="ARBA00022729"/>
    </source>
</evidence>
<evidence type="ECO:0000313" key="7">
    <source>
        <dbReference type="Proteomes" id="UP001069145"/>
    </source>
</evidence>
<protein>
    <submittedName>
        <fullName evidence="5">Transporter substrate-binding domain-containing protein</fullName>
    </submittedName>
</protein>
<reference evidence="5 6" key="1">
    <citation type="submission" date="2020-12" db="EMBL/GenBank/DDBJ databases">
        <title>FDA dAtabase for Regulatory Grade micrObial Sequences (FDA-ARGOS): Supporting development and validation of Infectious Disease Dx tests.</title>
        <authorList>
            <person name="Sproer C."/>
            <person name="Gronow S."/>
            <person name="Severitt S."/>
            <person name="Schroder I."/>
            <person name="Tallon L."/>
            <person name="Sadzewicz L."/>
            <person name="Zhao X."/>
            <person name="Boylan J."/>
            <person name="Ott S."/>
            <person name="Bowen H."/>
            <person name="Vavikolanu K."/>
            <person name="Mehta A."/>
            <person name="Aluvathingal J."/>
            <person name="Nadendla S."/>
            <person name="Lowell S."/>
            <person name="Myers T."/>
            <person name="Yan Y."/>
            <person name="Sichtig H."/>
        </authorList>
    </citation>
    <scope>NUCLEOTIDE SEQUENCE [LARGE SCALE GENOMIC DNA]</scope>
    <source>
        <strain evidence="5 6">FDAARGOS_911</strain>
    </source>
</reference>
<name>A0A0X8FF47_9LACT</name>
<dbReference type="AlphaFoldDB" id="A0A0X8FF47"/>
<dbReference type="SUPFAM" id="SSF53850">
    <property type="entry name" value="Periplasmic binding protein-like II"/>
    <property type="match status" value="1"/>
</dbReference>
<evidence type="ECO:0000313" key="5">
    <source>
        <dbReference type="EMBL" id="QPS02189.1"/>
    </source>
</evidence>
<evidence type="ECO:0000259" key="3">
    <source>
        <dbReference type="SMART" id="SM00062"/>
    </source>
</evidence>
<dbReference type="PROSITE" id="PS51257">
    <property type="entry name" value="PROKAR_LIPOPROTEIN"/>
    <property type="match status" value="1"/>
</dbReference>
<dbReference type="GeneID" id="35766945"/>
<dbReference type="RefSeq" id="WP_060778571.1">
    <property type="nucleotide sequence ID" value="NZ_CAJHLF010000007.1"/>
</dbReference>
<gene>
    <name evidence="5" type="ORF">I6G68_03790</name>
    <name evidence="4" type="ORF">ODY43_07610</name>
</gene>
<dbReference type="EMBL" id="CP065662">
    <property type="protein sequence ID" value="QPS02189.1"/>
    <property type="molecule type" value="Genomic_DNA"/>
</dbReference>
<dbReference type="Proteomes" id="UP001069145">
    <property type="component" value="Unassembled WGS sequence"/>
</dbReference>
<feature type="chain" id="PRO_5038551655" evidence="2">
    <location>
        <begin position="18"/>
        <end position="273"/>
    </location>
</feature>
<dbReference type="KEGG" id="aun:AWM73_06245"/>
<dbReference type="PANTHER" id="PTHR35936:SF18">
    <property type="entry name" value="L-CYSTINE-BINDING PROTEIN TCYJ"/>
    <property type="match status" value="1"/>
</dbReference>
<reference evidence="4" key="2">
    <citation type="submission" date="2022-09" db="EMBL/GenBank/DDBJ databases">
        <title>Aerococcus urinae taxonomy study.</title>
        <authorList>
            <person name="Christensen J."/>
            <person name="Senneby E."/>
        </authorList>
    </citation>
    <scope>NUCLEOTIDE SEQUENCE</scope>
    <source>
        <strain evidence="4">NLD-066-U95</strain>
    </source>
</reference>
<evidence type="ECO:0000313" key="4">
    <source>
        <dbReference type="EMBL" id="MCY3053853.1"/>
    </source>
</evidence>
<feature type="signal peptide" evidence="2">
    <location>
        <begin position="1"/>
        <end position="17"/>
    </location>
</feature>